<feature type="domain" description="RsbT co-antagonist protein RsbRD N-terminal" evidence="4">
    <location>
        <begin position="32"/>
        <end position="170"/>
    </location>
</feature>
<sequence>MSGGFSTGSVTSADMVRTERSRILAEILDRVDELADRAVAAMLAEIPAYDAQDAAFHADVREQVVRHYRTKLAVLLEERTVTLDDIVFTRRASMRRAQAGFALADYINAFRVGQQVFWEAIIQHAGGTYAGHEAALSLASAVMRYIDFASTHAANTYVEFQQYAAAEAVRESRDLVEILLAGELPTRGPQLAAAHAYGLGPDARTPLVVVSAVMVGQDTAAAPRPGAEAEWKSAGPAAAPAGTGLGGGTDARHAACAAMARTGVNGRRTLSVVRQSEIVAVAALGPGGDPERLCDRLQEVQEALLAEGIVLAMGISTVVAGMAQVPRAYQEARAVLEFLPEDGGVAALPRISPFEYMALRADDTARHLVDPRITGLLAEDRERGGVLTATIRAFASADLNLRAAAERLQIHHNTAQYRLRRIQERTGKNLRHITDLVDLLVAIALQDALPPGTNPGRQRLVSATNEGDGTADVTSPHDRAKRGHEGGCRPGA</sequence>
<gene>
    <name evidence="6" type="ORF">ACFPZN_28520</name>
</gene>
<accession>A0ABW1A4V7</accession>
<evidence type="ECO:0000259" key="4">
    <source>
        <dbReference type="Pfam" id="PF14361"/>
    </source>
</evidence>
<dbReference type="InterPro" id="IPR041522">
    <property type="entry name" value="CdaR_GGDEF"/>
</dbReference>
<dbReference type="PANTHER" id="PTHR33744">
    <property type="entry name" value="CARBOHYDRATE DIACID REGULATOR"/>
    <property type="match status" value="1"/>
</dbReference>
<dbReference type="InterPro" id="IPR042070">
    <property type="entry name" value="PucR_C-HTH_sf"/>
</dbReference>
<reference evidence="7" key="1">
    <citation type="journal article" date="2019" name="Int. J. Syst. Evol. Microbiol.">
        <title>The Global Catalogue of Microorganisms (GCM) 10K type strain sequencing project: providing services to taxonomists for standard genome sequencing and annotation.</title>
        <authorList>
            <consortium name="The Broad Institute Genomics Platform"/>
            <consortium name="The Broad Institute Genome Sequencing Center for Infectious Disease"/>
            <person name="Wu L."/>
            <person name="Ma J."/>
        </authorList>
    </citation>
    <scope>NUCLEOTIDE SEQUENCE [LARGE SCALE GENOMIC DNA]</scope>
    <source>
        <strain evidence="7">KCTC 42087</strain>
    </source>
</reference>
<dbReference type="Proteomes" id="UP001596074">
    <property type="component" value="Unassembled WGS sequence"/>
</dbReference>
<evidence type="ECO:0000313" key="6">
    <source>
        <dbReference type="EMBL" id="MFC5749586.1"/>
    </source>
</evidence>
<evidence type="ECO:0000259" key="5">
    <source>
        <dbReference type="Pfam" id="PF17853"/>
    </source>
</evidence>
<evidence type="ECO:0000313" key="7">
    <source>
        <dbReference type="Proteomes" id="UP001596074"/>
    </source>
</evidence>
<dbReference type="InterPro" id="IPR025751">
    <property type="entry name" value="RsbRD_N_dom"/>
</dbReference>
<dbReference type="InterPro" id="IPR051448">
    <property type="entry name" value="CdaR-like_regulators"/>
</dbReference>
<evidence type="ECO:0000256" key="1">
    <source>
        <dbReference type="ARBA" id="ARBA00006754"/>
    </source>
</evidence>
<feature type="domain" description="PucR C-terminal helix-turn-helix" evidence="3">
    <location>
        <begin position="387"/>
        <end position="444"/>
    </location>
</feature>
<dbReference type="Pfam" id="PF14361">
    <property type="entry name" value="RsbRD_N"/>
    <property type="match status" value="1"/>
</dbReference>
<organism evidence="6 7">
    <name type="scientific">Actinomadura rugatobispora</name>
    <dbReference type="NCBI Taxonomy" id="1994"/>
    <lineage>
        <taxon>Bacteria</taxon>
        <taxon>Bacillati</taxon>
        <taxon>Actinomycetota</taxon>
        <taxon>Actinomycetes</taxon>
        <taxon>Streptosporangiales</taxon>
        <taxon>Thermomonosporaceae</taxon>
        <taxon>Actinomadura</taxon>
    </lineage>
</organism>
<evidence type="ECO:0000256" key="2">
    <source>
        <dbReference type="SAM" id="MobiDB-lite"/>
    </source>
</evidence>
<dbReference type="Pfam" id="PF17853">
    <property type="entry name" value="GGDEF_2"/>
    <property type="match status" value="1"/>
</dbReference>
<feature type="compositionally biased region" description="Basic and acidic residues" evidence="2">
    <location>
        <begin position="475"/>
        <end position="492"/>
    </location>
</feature>
<evidence type="ECO:0000259" key="3">
    <source>
        <dbReference type="Pfam" id="PF13556"/>
    </source>
</evidence>
<dbReference type="Gene3D" id="1.10.10.2840">
    <property type="entry name" value="PucR C-terminal helix-turn-helix domain"/>
    <property type="match status" value="1"/>
</dbReference>
<proteinExistence type="inferred from homology"/>
<dbReference type="InterPro" id="IPR025736">
    <property type="entry name" value="PucR_C-HTH_dom"/>
</dbReference>
<feature type="domain" description="CdaR GGDEF-like" evidence="5">
    <location>
        <begin position="193"/>
        <end position="337"/>
    </location>
</feature>
<dbReference type="EMBL" id="JBHSON010000043">
    <property type="protein sequence ID" value="MFC5749586.1"/>
    <property type="molecule type" value="Genomic_DNA"/>
</dbReference>
<dbReference type="RefSeq" id="WP_378285314.1">
    <property type="nucleotide sequence ID" value="NZ_JBHSON010000043.1"/>
</dbReference>
<name>A0ABW1A4V7_9ACTN</name>
<protein>
    <submittedName>
        <fullName evidence="6">Helix-turn-helix domain-containing protein</fullName>
    </submittedName>
</protein>
<dbReference type="Pfam" id="PF13556">
    <property type="entry name" value="HTH_30"/>
    <property type="match status" value="1"/>
</dbReference>
<keyword evidence="7" id="KW-1185">Reference proteome</keyword>
<comment type="caution">
    <text evidence="6">The sequence shown here is derived from an EMBL/GenBank/DDBJ whole genome shotgun (WGS) entry which is preliminary data.</text>
</comment>
<comment type="similarity">
    <text evidence="1">Belongs to the CdaR family.</text>
</comment>
<feature type="region of interest" description="Disordered" evidence="2">
    <location>
        <begin position="451"/>
        <end position="492"/>
    </location>
</feature>